<dbReference type="EMBL" id="CP027668">
    <property type="protein sequence ID" value="AVO43772.1"/>
    <property type="molecule type" value="Genomic_DNA"/>
</dbReference>
<feature type="transmembrane region" description="Helical" evidence="6">
    <location>
        <begin position="51"/>
        <end position="70"/>
    </location>
</feature>
<evidence type="ECO:0000256" key="6">
    <source>
        <dbReference type="SAM" id="Phobius"/>
    </source>
</evidence>
<dbReference type="AlphaFoldDB" id="A0A2S0N6I7"/>
<keyword evidence="2" id="KW-1003">Cell membrane</keyword>
<name>A0A2S0N6I7_9HYPH</name>
<accession>A0A2S0N6I7</accession>
<feature type="transmembrane region" description="Helical" evidence="6">
    <location>
        <begin position="90"/>
        <end position="115"/>
    </location>
</feature>
<evidence type="ECO:0000256" key="2">
    <source>
        <dbReference type="ARBA" id="ARBA00022475"/>
    </source>
</evidence>
<dbReference type="GO" id="GO:0005886">
    <property type="term" value="C:plasma membrane"/>
    <property type="evidence" value="ECO:0007669"/>
    <property type="project" value="UniProtKB-SubCell"/>
</dbReference>
<keyword evidence="5 6" id="KW-0472">Membrane</keyword>
<evidence type="ECO:0000313" key="8">
    <source>
        <dbReference type="Proteomes" id="UP000237889"/>
    </source>
</evidence>
<keyword evidence="3 6" id="KW-0812">Transmembrane</keyword>
<evidence type="ECO:0000313" key="7">
    <source>
        <dbReference type="EMBL" id="AVO43772.1"/>
    </source>
</evidence>
<evidence type="ECO:0000256" key="3">
    <source>
        <dbReference type="ARBA" id="ARBA00022692"/>
    </source>
</evidence>
<proteinExistence type="predicted"/>
<evidence type="ECO:0000256" key="4">
    <source>
        <dbReference type="ARBA" id="ARBA00022989"/>
    </source>
</evidence>
<dbReference type="PANTHER" id="PTHR39087">
    <property type="entry name" value="UPF0104 MEMBRANE PROTEIN MJ1595"/>
    <property type="match status" value="1"/>
</dbReference>
<comment type="subcellular location">
    <subcellularLocation>
        <location evidence="1">Cell membrane</location>
        <topology evidence="1">Multi-pass membrane protein</topology>
    </subcellularLocation>
</comment>
<sequence>MSVPAATDAAAPPSRRLWWILGWCVLALFTGIAAYALPWADVIAALAGAKWHWAVLAVFVSLAGWPFWILQWQLLAPKAHRPSFARMAQVTALSGAANTSLPMTGVVASVGFLIVRGRLPASAAASLYTVDQLVTGIGKVATLSLAALLVPVPDWIRSGLLALAGVMALVTVALLVAAHGGNRLRRLGIGLSPRPARLLGHVADFVDHLEPLRNPVLGSAVVLLTFAKTAAEVLMVMTVQVAVGIEPSVAAAVLVVAALDLATMAPVSPGHLGVFEATVILCYQYLGVPLPLATAAALIHHGVLFVASLVSLGYLGWALPQDDKGQRRLDEP</sequence>
<feature type="transmembrane region" description="Helical" evidence="6">
    <location>
        <begin position="17"/>
        <end position="39"/>
    </location>
</feature>
<dbReference type="OrthoDB" id="8478417at2"/>
<dbReference type="Pfam" id="PF03706">
    <property type="entry name" value="LPG_synthase_TM"/>
    <property type="match status" value="1"/>
</dbReference>
<feature type="transmembrane region" description="Helical" evidence="6">
    <location>
        <begin position="274"/>
        <end position="292"/>
    </location>
</feature>
<feature type="transmembrane region" description="Helical" evidence="6">
    <location>
        <begin position="298"/>
        <end position="319"/>
    </location>
</feature>
<evidence type="ECO:0000256" key="5">
    <source>
        <dbReference type="ARBA" id="ARBA00023136"/>
    </source>
</evidence>
<dbReference type="InterPro" id="IPR022791">
    <property type="entry name" value="L-PG_synthase/AglD"/>
</dbReference>
<organism evidence="7 8">
    <name type="scientific">Phreatobacter cathodiphilus</name>
    <dbReference type="NCBI Taxonomy" id="1868589"/>
    <lineage>
        <taxon>Bacteria</taxon>
        <taxon>Pseudomonadati</taxon>
        <taxon>Pseudomonadota</taxon>
        <taxon>Alphaproteobacteria</taxon>
        <taxon>Hyphomicrobiales</taxon>
        <taxon>Phreatobacteraceae</taxon>
        <taxon>Phreatobacter</taxon>
    </lineage>
</organism>
<dbReference type="KEGG" id="phr:C6569_01050"/>
<feature type="transmembrane region" description="Helical" evidence="6">
    <location>
        <begin position="127"/>
        <end position="149"/>
    </location>
</feature>
<protein>
    <recommendedName>
        <fullName evidence="9">TIGR00374 family protein</fullName>
    </recommendedName>
</protein>
<keyword evidence="4 6" id="KW-1133">Transmembrane helix</keyword>
<dbReference type="Proteomes" id="UP000237889">
    <property type="component" value="Chromosome"/>
</dbReference>
<keyword evidence="8" id="KW-1185">Reference proteome</keyword>
<dbReference type="RefSeq" id="WP_106747102.1">
    <property type="nucleotide sequence ID" value="NZ_CP027668.1"/>
</dbReference>
<reference evidence="7 8" key="1">
    <citation type="submission" date="2018-03" db="EMBL/GenBank/DDBJ databases">
        <title>Genome sequencing of Phreatobacter sp.</title>
        <authorList>
            <person name="Kim S.-J."/>
            <person name="Heo J."/>
            <person name="Kwon S.-W."/>
        </authorList>
    </citation>
    <scope>NUCLEOTIDE SEQUENCE [LARGE SCALE GENOMIC DNA]</scope>
    <source>
        <strain evidence="7 8">S-12</strain>
    </source>
</reference>
<dbReference type="PANTHER" id="PTHR39087:SF2">
    <property type="entry name" value="UPF0104 MEMBRANE PROTEIN MJ1595"/>
    <property type="match status" value="1"/>
</dbReference>
<gene>
    <name evidence="7" type="ORF">C6569_01050</name>
</gene>
<evidence type="ECO:0000256" key="1">
    <source>
        <dbReference type="ARBA" id="ARBA00004651"/>
    </source>
</evidence>
<feature type="transmembrane region" description="Helical" evidence="6">
    <location>
        <begin position="155"/>
        <end position="177"/>
    </location>
</feature>
<evidence type="ECO:0008006" key="9">
    <source>
        <dbReference type="Google" id="ProtNLM"/>
    </source>
</evidence>